<organism evidence="3 4">
    <name type="scientific">Colletotrichum karsti</name>
    <dbReference type="NCBI Taxonomy" id="1095194"/>
    <lineage>
        <taxon>Eukaryota</taxon>
        <taxon>Fungi</taxon>
        <taxon>Dikarya</taxon>
        <taxon>Ascomycota</taxon>
        <taxon>Pezizomycotina</taxon>
        <taxon>Sordariomycetes</taxon>
        <taxon>Hypocreomycetidae</taxon>
        <taxon>Glomerellales</taxon>
        <taxon>Glomerellaceae</taxon>
        <taxon>Colletotrichum</taxon>
        <taxon>Colletotrichum boninense species complex</taxon>
    </lineage>
</organism>
<dbReference type="GO" id="GO:0004252">
    <property type="term" value="F:serine-type endopeptidase activity"/>
    <property type="evidence" value="ECO:0007669"/>
    <property type="project" value="InterPro"/>
</dbReference>
<evidence type="ECO:0000259" key="1">
    <source>
        <dbReference type="Pfam" id="PF00082"/>
    </source>
</evidence>
<dbReference type="GO" id="GO:0006508">
    <property type="term" value="P:proteolysis"/>
    <property type="evidence" value="ECO:0007669"/>
    <property type="project" value="InterPro"/>
</dbReference>
<feature type="domain" description="Peptidase S8/S53" evidence="1">
    <location>
        <begin position="719"/>
        <end position="853"/>
    </location>
</feature>
<dbReference type="Pfam" id="PF00082">
    <property type="entry name" value="Peptidase_S8"/>
    <property type="match status" value="1"/>
</dbReference>
<reference evidence="3" key="1">
    <citation type="submission" date="2020-03" db="EMBL/GenBank/DDBJ databases">
        <authorList>
            <person name="He L."/>
        </authorList>
    </citation>
    <scope>NUCLEOTIDE SEQUENCE</scope>
    <source>
        <strain evidence="3">CkLH20</strain>
    </source>
</reference>
<comment type="caution">
    <text evidence="3">The sequence shown here is derived from an EMBL/GenBank/DDBJ whole genome shotgun (WGS) entry which is preliminary data.</text>
</comment>
<dbReference type="GeneID" id="62159155"/>
<keyword evidence="4" id="KW-1185">Reference proteome</keyword>
<dbReference type="Pfam" id="PF24476">
    <property type="entry name" value="DUF7580"/>
    <property type="match status" value="1"/>
</dbReference>
<evidence type="ECO:0000313" key="3">
    <source>
        <dbReference type="EMBL" id="KAF9879129.1"/>
    </source>
</evidence>
<dbReference type="InterPro" id="IPR000209">
    <property type="entry name" value="Peptidase_S8/S53_dom"/>
</dbReference>
<dbReference type="Gene3D" id="3.40.50.200">
    <property type="entry name" value="Peptidase S8/S53 domain"/>
    <property type="match status" value="1"/>
</dbReference>
<dbReference type="SUPFAM" id="SSF52743">
    <property type="entry name" value="Subtilisin-like"/>
    <property type="match status" value="1"/>
</dbReference>
<dbReference type="EMBL" id="JAATWM020000008">
    <property type="protein sequence ID" value="KAF9879129.1"/>
    <property type="molecule type" value="Genomic_DNA"/>
</dbReference>
<dbReference type="OrthoDB" id="4849583at2759"/>
<proteinExistence type="predicted"/>
<dbReference type="PANTHER" id="PTHR35186">
    <property type="entry name" value="ANK_REP_REGION DOMAIN-CONTAINING PROTEIN"/>
    <property type="match status" value="1"/>
</dbReference>
<accession>A0A9P6IAW0</accession>
<protein>
    <recommendedName>
        <fullName evidence="5">Peptidase S8/S53 domain-containing protein</fullName>
    </recommendedName>
</protein>
<sequence>MTSKCWFVLSQTHYPPPIIPEHGLGSSSGPICLGHLIPDLRHLDNVINRNGPLETPPSMPIHPTKAWELKWQRETSSGVDLSATAGVPIAAAAGLTMKLDAGIAFQTTVSNYWEFESLDTFIIQPTNSYVEDSLEPTEVGDYLKGRGWTKSSTMFMITGIIVARGASFSASKSRSHDVHGGPGAEFPLIAEAGGQVVVSQGNNISSAAPKITDFVWAVRLAKISKGFIDRKWSFETFSSGATFGLNDKADIGQEVAEALKGEEDGEERITANLQLRQCCSRNEPPDAMDFRLFLLKHPHRHNQLCPPEWQDIQICIPRERRVGLKGKKKTAGKGADLPGGSSVVSSDTFCGFITQRFQSQLTLAVLSDGRVISRQQRPCLDDFMVHGSSVSLSELLKFFNDHLRLSHKILLSYIIAKSFWQFYDSDWMRHPWTKKDVHFMFESDPSRIYISEPFLSTQFSCNADDPDNGMHPFPKILALGIMFLEIGLGHGLEDHWRANNLDSNGQPNATTNFYTAQRVFNETREVDGYVVRLGQLIKRCINHTYFLKYKGDVEGLREAIQKDIVNVLYSCYQDFDKDPDDDKTGSIILPSHQMQASTTRDTFHRVSSPPSSELTRLQFHSESIYAPSREAGFAPMSWQRGPVMPTPSSATLMFQGQQGHAMMLPHMSCHVGTFTPPGHLPDGTMSRGTISSDDWFRHFEILRRVIRRPQPKDASYSPVKIAILDTGVSPGSGGFVTDYKDFVSNDHLHYQDRTGHGTEAVSLIRRVYENAEVYVGRIFKERNASENTIDLMTKAIYHAMSEWKADIIVLASGFECINPDLETAIKKARQAKILIFAAASNYGNITDIAFPARMYVFRMLFCMFSTTPDVRASQYLNPSPPKRPNNFAIIGEDIKFVNLPDVGRLRSGTSYSAMIGAAVAGLVLEFARHDDVRERDAQLAENLRTVEGMSAVFTAMARDTDNKYQCVAPWKILSEELRNDRVDKVVARRDVMERIITAWKGRYQ</sequence>
<dbReference type="CDD" id="cd00306">
    <property type="entry name" value="Peptidases_S8_S53"/>
    <property type="match status" value="1"/>
</dbReference>
<dbReference type="AlphaFoldDB" id="A0A9P6IAW0"/>
<evidence type="ECO:0000313" key="4">
    <source>
        <dbReference type="Proteomes" id="UP000781932"/>
    </source>
</evidence>
<evidence type="ECO:0008006" key="5">
    <source>
        <dbReference type="Google" id="ProtNLM"/>
    </source>
</evidence>
<reference evidence="3" key="2">
    <citation type="submission" date="2020-11" db="EMBL/GenBank/DDBJ databases">
        <title>Whole genome sequencing of Colletotrichum sp.</title>
        <authorList>
            <person name="Li H."/>
        </authorList>
    </citation>
    <scope>NUCLEOTIDE SEQUENCE</scope>
    <source>
        <strain evidence="3">CkLH20</strain>
    </source>
</reference>
<dbReference type="InterPro" id="IPR056002">
    <property type="entry name" value="DUF7580"/>
</dbReference>
<name>A0A9P6IAW0_9PEZI</name>
<dbReference type="InterPro" id="IPR036852">
    <property type="entry name" value="Peptidase_S8/S53_dom_sf"/>
</dbReference>
<dbReference type="PANTHER" id="PTHR35186:SF4">
    <property type="entry name" value="PRION-INHIBITION AND PROPAGATION HELO DOMAIN-CONTAINING PROTEIN"/>
    <property type="match status" value="1"/>
</dbReference>
<dbReference type="Proteomes" id="UP000781932">
    <property type="component" value="Unassembled WGS sequence"/>
</dbReference>
<evidence type="ECO:0000259" key="2">
    <source>
        <dbReference type="Pfam" id="PF24476"/>
    </source>
</evidence>
<dbReference type="RefSeq" id="XP_038748590.1">
    <property type="nucleotide sequence ID" value="XM_038886081.1"/>
</dbReference>
<gene>
    <name evidence="3" type="ORF">CkaCkLH20_03362</name>
</gene>
<feature type="domain" description="DUF7580" evidence="2">
    <location>
        <begin position="272"/>
        <end position="568"/>
    </location>
</feature>